<keyword evidence="2" id="KW-1185">Reference proteome</keyword>
<dbReference type="Proteomes" id="UP000324222">
    <property type="component" value="Unassembled WGS sequence"/>
</dbReference>
<protein>
    <submittedName>
        <fullName evidence="1">Uncharacterized protein</fullName>
    </submittedName>
</protein>
<dbReference type="AlphaFoldDB" id="A0A5B7F237"/>
<dbReference type="EMBL" id="VSRR010004134">
    <property type="protein sequence ID" value="MPC38664.1"/>
    <property type="molecule type" value="Genomic_DNA"/>
</dbReference>
<reference evidence="1 2" key="1">
    <citation type="submission" date="2019-05" db="EMBL/GenBank/DDBJ databases">
        <title>Another draft genome of Portunus trituberculatus and its Hox gene families provides insights of decapod evolution.</title>
        <authorList>
            <person name="Jeong J.-H."/>
            <person name="Song I."/>
            <person name="Kim S."/>
            <person name="Choi T."/>
            <person name="Kim D."/>
            <person name="Ryu S."/>
            <person name="Kim W."/>
        </authorList>
    </citation>
    <scope>NUCLEOTIDE SEQUENCE [LARGE SCALE GENOMIC DNA]</scope>
    <source>
        <tissue evidence="1">Muscle</tissue>
    </source>
</reference>
<sequence>MNGVYRDDPWDHASHASRNFCRASKCCWQCPWQISRLAIFFVASLASVRCRGGRPVLSGEWLCGVVALCCAEVRGGLTLLCAGAAVLTRCIGGGGVLA</sequence>
<name>A0A5B7F237_PORTR</name>
<comment type="caution">
    <text evidence="1">The sequence shown here is derived from an EMBL/GenBank/DDBJ whole genome shotgun (WGS) entry which is preliminary data.</text>
</comment>
<gene>
    <name evidence="1" type="ORF">E2C01_032175</name>
</gene>
<accession>A0A5B7F237</accession>
<proteinExistence type="predicted"/>
<organism evidence="1 2">
    <name type="scientific">Portunus trituberculatus</name>
    <name type="common">Swimming crab</name>
    <name type="synonym">Neptunus trituberculatus</name>
    <dbReference type="NCBI Taxonomy" id="210409"/>
    <lineage>
        <taxon>Eukaryota</taxon>
        <taxon>Metazoa</taxon>
        <taxon>Ecdysozoa</taxon>
        <taxon>Arthropoda</taxon>
        <taxon>Crustacea</taxon>
        <taxon>Multicrustacea</taxon>
        <taxon>Malacostraca</taxon>
        <taxon>Eumalacostraca</taxon>
        <taxon>Eucarida</taxon>
        <taxon>Decapoda</taxon>
        <taxon>Pleocyemata</taxon>
        <taxon>Brachyura</taxon>
        <taxon>Eubrachyura</taxon>
        <taxon>Portunoidea</taxon>
        <taxon>Portunidae</taxon>
        <taxon>Portuninae</taxon>
        <taxon>Portunus</taxon>
    </lineage>
</organism>
<evidence type="ECO:0000313" key="1">
    <source>
        <dbReference type="EMBL" id="MPC38664.1"/>
    </source>
</evidence>
<evidence type="ECO:0000313" key="2">
    <source>
        <dbReference type="Proteomes" id="UP000324222"/>
    </source>
</evidence>